<dbReference type="SUPFAM" id="SSF51735">
    <property type="entry name" value="NAD(P)-binding Rossmann-fold domains"/>
    <property type="match status" value="1"/>
</dbReference>
<dbReference type="STRING" id="212818.A0A0D1XKC5"/>
<feature type="signal peptide" evidence="3">
    <location>
        <begin position="1"/>
        <end position="21"/>
    </location>
</feature>
<keyword evidence="2" id="KW-0521">NADP</keyword>
<evidence type="ECO:0000256" key="3">
    <source>
        <dbReference type="SAM" id="SignalP"/>
    </source>
</evidence>
<name>A0A0D1XKC5_EXOME</name>
<keyword evidence="3" id="KW-0732">Signal</keyword>
<dbReference type="InterPro" id="IPR036291">
    <property type="entry name" value="NAD(P)-bd_dom_sf"/>
</dbReference>
<dbReference type="OMA" id="VSHGWIM"/>
<evidence type="ECO:0000313" key="4">
    <source>
        <dbReference type="EMBL" id="KIV88651.1"/>
    </source>
</evidence>
<protein>
    <submittedName>
        <fullName evidence="4">Uncharacterized protein</fullName>
    </submittedName>
</protein>
<dbReference type="PANTHER" id="PTHR42760">
    <property type="entry name" value="SHORT-CHAIN DEHYDROGENASES/REDUCTASES FAMILY MEMBER"/>
    <property type="match status" value="1"/>
</dbReference>
<proteinExistence type="inferred from homology"/>
<comment type="similarity">
    <text evidence="1">Belongs to the short-chain dehydrogenases/reductases (SDR) family.</text>
</comment>
<dbReference type="RefSeq" id="XP_016220225.1">
    <property type="nucleotide sequence ID" value="XM_016373314.1"/>
</dbReference>
<dbReference type="PRINTS" id="PR00081">
    <property type="entry name" value="GDHRDH"/>
</dbReference>
<evidence type="ECO:0000313" key="5">
    <source>
        <dbReference type="Proteomes" id="UP000054302"/>
    </source>
</evidence>
<sequence>MAPLWNRISILPSFLMHASTAAKQDTGSDGISVGLVTGAASGIGRACAKILVAEGCTRLILSDLTRDGLEQVSQELKIIDTTVETVLFSGDMSKEADVEQMVEAGVSKFGAIHYCINSAGVTSKPRLRTHELETEAFDRVININLRGLWLCERAQIRQFLKQPATLKTRNHPEAIPTQRGAIVNISSIFGITAHATAGAYPASKAGVLGLTRTDAVAYAIDGIRVNAICPGFINTPLVEQAKAAGADYQKLVSLIPFRRMGTAEELAEAAVWLVSERASYVSGVELPVDGAWVRACNT</sequence>
<dbReference type="Proteomes" id="UP000054302">
    <property type="component" value="Unassembled WGS sequence"/>
</dbReference>
<gene>
    <name evidence="4" type="ORF">PV10_08315</name>
</gene>
<evidence type="ECO:0000256" key="1">
    <source>
        <dbReference type="ARBA" id="ARBA00006484"/>
    </source>
</evidence>
<organism evidence="4 5">
    <name type="scientific">Exophiala mesophila</name>
    <name type="common">Black yeast-like fungus</name>
    <dbReference type="NCBI Taxonomy" id="212818"/>
    <lineage>
        <taxon>Eukaryota</taxon>
        <taxon>Fungi</taxon>
        <taxon>Dikarya</taxon>
        <taxon>Ascomycota</taxon>
        <taxon>Pezizomycotina</taxon>
        <taxon>Eurotiomycetes</taxon>
        <taxon>Chaetothyriomycetidae</taxon>
        <taxon>Chaetothyriales</taxon>
        <taxon>Herpotrichiellaceae</taxon>
        <taxon>Exophiala</taxon>
    </lineage>
</organism>
<dbReference type="OrthoDB" id="5840532at2759"/>
<dbReference type="PRINTS" id="PR00080">
    <property type="entry name" value="SDRFAMILY"/>
</dbReference>
<dbReference type="InterPro" id="IPR002347">
    <property type="entry name" value="SDR_fam"/>
</dbReference>
<dbReference type="FunFam" id="3.40.50.720:FF:000084">
    <property type="entry name" value="Short-chain dehydrogenase reductase"/>
    <property type="match status" value="1"/>
</dbReference>
<evidence type="ECO:0000256" key="2">
    <source>
        <dbReference type="ARBA" id="ARBA00022857"/>
    </source>
</evidence>
<feature type="chain" id="PRO_5002236563" evidence="3">
    <location>
        <begin position="22"/>
        <end position="298"/>
    </location>
</feature>
<dbReference type="CDD" id="cd05233">
    <property type="entry name" value="SDR_c"/>
    <property type="match status" value="1"/>
</dbReference>
<dbReference type="Pfam" id="PF13561">
    <property type="entry name" value="adh_short_C2"/>
    <property type="match status" value="1"/>
</dbReference>
<accession>A0A0D1XKC5</accession>
<reference evidence="4 5" key="1">
    <citation type="submission" date="2015-01" db="EMBL/GenBank/DDBJ databases">
        <title>The Genome Sequence of Exophiala mesophila CBS40295.</title>
        <authorList>
            <consortium name="The Broad Institute Genomics Platform"/>
            <person name="Cuomo C."/>
            <person name="de Hoog S."/>
            <person name="Gorbushina A."/>
            <person name="Stielow B."/>
            <person name="Teixiera M."/>
            <person name="Abouelleil A."/>
            <person name="Chapman S.B."/>
            <person name="Priest M."/>
            <person name="Young S.K."/>
            <person name="Wortman J."/>
            <person name="Nusbaum C."/>
            <person name="Birren B."/>
        </authorList>
    </citation>
    <scope>NUCLEOTIDE SEQUENCE [LARGE SCALE GENOMIC DNA]</scope>
    <source>
        <strain evidence="4 5">CBS 40295</strain>
    </source>
</reference>
<dbReference type="HOGENOM" id="CLU_010194_1_0_1"/>
<dbReference type="Gene3D" id="3.40.50.720">
    <property type="entry name" value="NAD(P)-binding Rossmann-like Domain"/>
    <property type="match status" value="1"/>
</dbReference>
<keyword evidence="5" id="KW-1185">Reference proteome</keyword>
<dbReference type="VEuPathDB" id="FungiDB:PV10_08315"/>
<dbReference type="AlphaFoldDB" id="A0A0D1XKC5"/>
<dbReference type="GeneID" id="27326160"/>
<dbReference type="GO" id="GO:0016616">
    <property type="term" value="F:oxidoreductase activity, acting on the CH-OH group of donors, NAD or NADP as acceptor"/>
    <property type="evidence" value="ECO:0007669"/>
    <property type="project" value="TreeGrafter"/>
</dbReference>
<dbReference type="EMBL" id="KN847525">
    <property type="protein sequence ID" value="KIV88651.1"/>
    <property type="molecule type" value="Genomic_DNA"/>
</dbReference>